<feature type="repeat" description="HEAT" evidence="4">
    <location>
        <begin position="2004"/>
        <end position="2041"/>
    </location>
</feature>
<dbReference type="InterPro" id="IPR056810">
    <property type="entry name" value="GNC1-like_N"/>
</dbReference>
<dbReference type="FunFam" id="1.25.10.10:FF:000090">
    <property type="entry name" value="eIF-2-alpha kinase activator GCN1"/>
    <property type="match status" value="1"/>
</dbReference>
<dbReference type="Gene3D" id="1.25.10.10">
    <property type="entry name" value="Leucine-rich Repeat Variant"/>
    <property type="match status" value="6"/>
</dbReference>
<comment type="similarity">
    <text evidence="1">Belongs to the GCN1 family.</text>
</comment>
<dbReference type="Pfam" id="PF24984">
    <property type="entry name" value="HEAT_EF3_GNC1"/>
    <property type="match status" value="1"/>
</dbReference>
<evidence type="ECO:0000313" key="7">
    <source>
        <dbReference type="Proteomes" id="UP000182259"/>
    </source>
</evidence>
<feature type="domain" description="TOG" evidence="5">
    <location>
        <begin position="1363"/>
        <end position="1605"/>
    </location>
</feature>
<dbReference type="Pfam" id="PF23271">
    <property type="entry name" value="HEAT_GCN1"/>
    <property type="match status" value="2"/>
</dbReference>
<evidence type="ECO:0000313" key="6">
    <source>
        <dbReference type="EMBL" id="SGZ52957.1"/>
    </source>
</evidence>
<dbReference type="Proteomes" id="UP000182259">
    <property type="component" value="Chromosome III"/>
</dbReference>
<evidence type="ECO:0000259" key="5">
    <source>
        <dbReference type="SMART" id="SM01349"/>
    </source>
</evidence>
<evidence type="ECO:0000256" key="4">
    <source>
        <dbReference type="PROSITE-ProRule" id="PRU00103"/>
    </source>
</evidence>
<feature type="repeat" description="HEAT" evidence="4">
    <location>
        <begin position="1658"/>
        <end position="1703"/>
    </location>
</feature>
<dbReference type="InterPro" id="IPR057546">
    <property type="entry name" value="HEAT_GCN1"/>
</dbReference>
<name>A0A1L0G925_9ASCO</name>
<dbReference type="Pfam" id="PF24916">
    <property type="entry name" value="HEAT_GCN1_fung"/>
    <property type="match status" value="1"/>
</dbReference>
<proteinExistence type="inferred from homology"/>
<dbReference type="Pfam" id="PF24987">
    <property type="entry name" value="HEAT_EF3_N"/>
    <property type="match status" value="1"/>
</dbReference>
<dbReference type="EMBL" id="LT635766">
    <property type="protein sequence ID" value="SGZ52957.1"/>
    <property type="molecule type" value="Genomic_DNA"/>
</dbReference>
<dbReference type="InterPro" id="IPR016024">
    <property type="entry name" value="ARM-type_fold"/>
</dbReference>
<dbReference type="InterPro" id="IPR021133">
    <property type="entry name" value="HEAT_type_2"/>
</dbReference>
<dbReference type="InterPro" id="IPR011989">
    <property type="entry name" value="ARM-like"/>
</dbReference>
<dbReference type="GO" id="GO:0034198">
    <property type="term" value="P:cellular response to amino acid starvation"/>
    <property type="evidence" value="ECO:0007669"/>
    <property type="project" value="TreeGrafter"/>
</dbReference>
<evidence type="ECO:0000256" key="1">
    <source>
        <dbReference type="ARBA" id="ARBA00007366"/>
    </source>
</evidence>
<dbReference type="GO" id="GO:0005829">
    <property type="term" value="C:cytosol"/>
    <property type="evidence" value="ECO:0007669"/>
    <property type="project" value="TreeGrafter"/>
</dbReference>
<dbReference type="Pfam" id="PF24993">
    <property type="entry name" value="GNC1_N"/>
    <property type="match status" value="1"/>
</dbReference>
<dbReference type="InterPro" id="IPR034085">
    <property type="entry name" value="TOG"/>
</dbReference>
<evidence type="ECO:0000256" key="3">
    <source>
        <dbReference type="ARBA" id="ARBA00072275"/>
    </source>
</evidence>
<dbReference type="InterPro" id="IPR056809">
    <property type="entry name" value="HEAT_GCN1_fung"/>
</dbReference>
<sequence length="2718" mass="298531">MSEEISEVSWDILKTQGPQIIADSLTSKRVPALQKLRGILSQSDSDFSTKEKETIQALALAVLKTYNYYPDSVSRAEALRVLETYVKTDRKYLDVFVKYIHDIASKSTNLALTDILTLVSWTSKFALMTLDLDVLEKVFAQIIQVQVFLLHSCADGSAIEGHKHKLLHRKRAFQASWSQTKQTLIATLLGDASKAKNVLDFYVKSVISMKEPTSAVLLFLGVLADALHDLQPTEPSLFDHLATSTELNKLVMDYFTNHVVLSKVPSASYALSTFTTIYVTNFVGNEAFCSAVLPALEKAIMRSSEVGFCHLTLPIFGSKSIIDISSEFASSKLLTHILNGIKSTKENVREKAYETLVAILTNSLPNVLVADTIKITEEILKTLKGTANTDSKILLAKSIKHLPVSNGDVAAKSLLSILPLTAKELNENILTPMVDLLTSVYLHLLKENWKVDGSDKIEAQFKSGLENAKLPLRRVWATEIGQVLYSNTKFAQNDLVIAFFSVIYPSLLKSLDEATKSPLLTVTNKGISCAYVCIVLSKLFEKSLSIDTQKVFIAPLADSDDKFSILVSPKVISKLVGADQQWCLRSLIASFENASDSFTTDSFGIAYLYFTISSNVSYSTRIEAQLGLKHLLEIDGERASQPLIAGIQSIVHSEASDSDLNYCLKHLAPVFNSLTQVSDKALATKNLLALLTFAHHPAIAVKEKWIGLALRASIDPHQIIENHMNEIIDNLSNELNSTDSSTDSYNAACEAFSTLGFVNPEVTAPVFSDFLEKQLDVESLRVIDSTAIQIWKAQEGELVVDVLNSRPKKAEDKNSKDYETKKWEESLKKEIAHKNKGVSKKLTKEEQNIVNEQLAKESGIRLEVEATVKKFNTGFHVIRQLTSGQGRVLNSHENKWFLVAVVKMLDALKLPVCSELFGDFGSSTFITASNVLTSRLGVLKEITGVAILRVNEVDSIPDNFASIPLLNLLSRVLFRIKILADDYFDFTSFIYILPLIIKVLEIGKDVAIKNSKKQVVTSEFNDEDPEEENLSLAIDIISSQAMLEDESIPRKLILELLISLMKIPTKAKMAKECFLTVCQQISVNVVHDDLTLLMKNLVIPDTFVKHAILQGLDSEFDLTDEMNYSDEIWITIHDNDDNIAELSKTIWDDNDFSLVPDAPKRLFKFVSDEDAGMRLTIAKSIVAAVTTLEESDSNILDSTLDLLLTLFYEMEVPAPPQLDKFGLAINSHAAPKDEWEARSTVALTLKLLGPHFQTEENITKVFQFLVERETLGDKEDLVSQELLDAGVEIIKTHGLNYVENLIPIFEKCLAQKDNGSKKQDRIRELVIILYGSLGRHLDASDERLTIIVDRLLATLDTPSEDVQYAVSECIAPLVKSIEPKLQDHLDGLFEKLWNGKNLAIRKGAAYGIAGLVKGAGIKSLFANDVMRNITYAADDKKNEHLREGVSFVLDCLSQSLGPYFEPYVIEVLPIILKSLGDPSALVREATDMAAKQIMKSTTSYGVKKLIPLAISNLDDIAWRSKKGSVELLGSMAYLDPTQLSASLSTIVPEIVGVLNDSHKEVRKAADQALKRFGEVIRNPEIQAIVPDLIKAIGDPTKYTDEALDKLIKTQFVHYIDGPSLALIIHVIHRGMRERSALTKKKACQIVGNMAILVDRKDLLPYLTALVGELEVAMVDPVPATRSTAARALGSLVEKLGEEQFPDLIPKLLATLNDLSKAGDRLGSAQALAEVICGLGLSKLDEMLPNILSSAQSMYSHVRAGFMPLLLYLPVCFGSQFAPYLSSIIPPILSGLADTDEEIRETALRAGRLIVKNYANKAIDLLLPELEAGLSDSSYRIRLSSVELTGDLLFQVTGISGKNELTEEQVEVNKSLVVVLGQERRDRILAALFVCRSDVTSVVRAAAIDIWKALVANTPRTVKEIIPALTQIIVRRLASSDETHRTIAAATLGEVVRRVGANALAQLLPTLEESLISSDTDAKLGICIAVTELINSATEDALLKYQDIFIKIIREALVDPSPAVREAAAQAFEALQEKLGKVVIDEVLPPLLNMLESDDSENALLALQDIMAKKSDVIFPILIPTLLAPPIDVFKMKALSSLASVAGSALYGRLGSIINTALQAVIDTKSASQEEQEEVNGAFDKILLSIDNDAGVHPVMSQLMSLIKHQDPVKRAAVCERLGVFFANTSLDYSVYVQDIVSQFILSLGDSDANVVKGVFEALSSLIKAQDKQALEKLVKPAHQALSISGVKGEELPGFALPKGPSCILPVFSHGLMYGSSDQKELSALSIADIIERTPAANLKPFATTITGPLIRVIGERVSSDIKSAILSALTNLLLKIPQFLRPFIPQLQRTFVRSLSDPSNEKLRNGAVNALGVLIEFQPRVDSLVTELVASAKSADDQAIKNTMLKAMLQVIVKGGKNMSVASKSAIMTMVEDEISTVSDKSAVSYARLIGSLSQVLSTDEAANILKTKILNKRRDESELKFAILSVNSFLKEAPAHVFDTGLLEEVAHLVIECCQSTVPYISDNATVAVGKLLLLQEETASPYQSSDLKSDKAFEIPDELVTSLVEQLSKSALQPESNSPDTRRLSLVVVRTVARFKYEGAIKPHWDVLVPSVFSCLRDGIIPIRLAAEKAYLAVFNLVDDAEQKDFAQWFEGASQGTISTILGATIQPRSIGDYTKRVASRLANVERERLEAGGDEETMFSDRFEDEKEVWAVGGV</sequence>
<dbReference type="GO" id="GO:0030295">
    <property type="term" value="F:protein kinase activator activity"/>
    <property type="evidence" value="ECO:0007669"/>
    <property type="project" value="UniProtKB-ARBA"/>
</dbReference>
<keyword evidence="2" id="KW-0677">Repeat</keyword>
<feature type="repeat" description="HEAT" evidence="4">
    <location>
        <begin position="1546"/>
        <end position="1583"/>
    </location>
</feature>
<dbReference type="GO" id="GO:1904688">
    <property type="term" value="P:regulation of cytoplasmic translational initiation"/>
    <property type="evidence" value="ECO:0007669"/>
    <property type="project" value="UniProtKB-ARBA"/>
</dbReference>
<gene>
    <name evidence="6" type="ORF">SAMEA4029009_CIC11G00000002317</name>
</gene>
<dbReference type="PANTHER" id="PTHR23346:SF7">
    <property type="entry name" value="STALLED RIBOSOME SENSOR GCN1"/>
    <property type="match status" value="1"/>
</dbReference>
<reference evidence="6 7" key="1">
    <citation type="submission" date="2016-10" db="EMBL/GenBank/DDBJ databases">
        <authorList>
            <person name="de Groot N.N."/>
        </authorList>
    </citation>
    <scope>NUCLEOTIDE SEQUENCE [LARGE SCALE GENOMIC DNA]</scope>
    <source>
        <strain evidence="6 7">PYCC 4715</strain>
    </source>
</reference>
<dbReference type="PANTHER" id="PTHR23346">
    <property type="entry name" value="TRANSLATIONAL ACTIVATOR GCN1-RELATED"/>
    <property type="match status" value="1"/>
</dbReference>
<evidence type="ECO:0000256" key="2">
    <source>
        <dbReference type="ARBA" id="ARBA00022737"/>
    </source>
</evidence>
<protein>
    <recommendedName>
        <fullName evidence="3">eIF-2-alpha kinase activator GCN1</fullName>
    </recommendedName>
</protein>
<dbReference type="SUPFAM" id="SSF48371">
    <property type="entry name" value="ARM repeat"/>
    <property type="match status" value="4"/>
</dbReference>
<feature type="domain" description="TOG" evidence="5">
    <location>
        <begin position="1690"/>
        <end position="1945"/>
    </location>
</feature>
<dbReference type="Pfam" id="PF12074">
    <property type="entry name" value="Gcn1_N"/>
    <property type="match status" value="1"/>
</dbReference>
<accession>A0A1L0G925</accession>
<dbReference type="SMART" id="SM01349">
    <property type="entry name" value="TOG"/>
    <property type="match status" value="2"/>
</dbReference>
<organism evidence="6 7">
    <name type="scientific">Sungouiella intermedia</name>
    <dbReference type="NCBI Taxonomy" id="45354"/>
    <lineage>
        <taxon>Eukaryota</taxon>
        <taxon>Fungi</taxon>
        <taxon>Dikarya</taxon>
        <taxon>Ascomycota</taxon>
        <taxon>Saccharomycotina</taxon>
        <taxon>Pichiomycetes</taxon>
        <taxon>Metschnikowiaceae</taxon>
        <taxon>Sungouiella</taxon>
    </lineage>
</organism>
<dbReference type="PROSITE" id="PS50077">
    <property type="entry name" value="HEAT_REPEAT"/>
    <property type="match status" value="3"/>
</dbReference>
<dbReference type="InterPro" id="IPR022716">
    <property type="entry name" value="Gcn1_N"/>
</dbReference>
<dbReference type="Pfam" id="PF25801">
    <property type="entry name" value="HEAT_GCN1_C_2"/>
    <property type="match status" value="1"/>
</dbReference>